<reference evidence="1 2" key="1">
    <citation type="submission" date="2016-10" db="EMBL/GenBank/DDBJ databases">
        <authorList>
            <person name="de Groot N.N."/>
        </authorList>
    </citation>
    <scope>NUCLEOTIDE SEQUENCE [LARGE SCALE GENOMIC DNA]</scope>
    <source>
        <strain evidence="1 2">DSM 19012</strain>
    </source>
</reference>
<protein>
    <submittedName>
        <fullName evidence="1">Helix-hairpin-helix motif-containing protein</fullName>
    </submittedName>
</protein>
<dbReference type="OrthoDB" id="9766750at2"/>
<dbReference type="STRING" id="385682.SAMN05444380_11711"/>
<organism evidence="1 2">
    <name type="scientific">Thermophagus xiamenensis</name>
    <dbReference type="NCBI Taxonomy" id="385682"/>
    <lineage>
        <taxon>Bacteria</taxon>
        <taxon>Pseudomonadati</taxon>
        <taxon>Bacteroidota</taxon>
        <taxon>Bacteroidia</taxon>
        <taxon>Marinilabiliales</taxon>
        <taxon>Marinilabiliaceae</taxon>
        <taxon>Thermophagus</taxon>
    </lineage>
</organism>
<dbReference type="InterPro" id="IPR010994">
    <property type="entry name" value="RuvA_2-like"/>
</dbReference>
<dbReference type="EMBL" id="FONA01000017">
    <property type="protein sequence ID" value="SFE71861.1"/>
    <property type="molecule type" value="Genomic_DNA"/>
</dbReference>
<dbReference type="eggNOG" id="COG1555">
    <property type="taxonomic scope" value="Bacteria"/>
</dbReference>
<accession>A0A1I2CU68</accession>
<dbReference type="SUPFAM" id="SSF47781">
    <property type="entry name" value="RuvA domain 2-like"/>
    <property type="match status" value="1"/>
</dbReference>
<evidence type="ECO:0000313" key="2">
    <source>
        <dbReference type="Proteomes" id="UP000181976"/>
    </source>
</evidence>
<dbReference type="Proteomes" id="UP000181976">
    <property type="component" value="Unassembled WGS sequence"/>
</dbReference>
<dbReference type="InParanoid" id="A0A1I2CU68"/>
<dbReference type="RefSeq" id="WP_010527671.1">
    <property type="nucleotide sequence ID" value="NZ_AFSL01000060.1"/>
</dbReference>
<gene>
    <name evidence="1" type="ORF">SAMN05444380_11711</name>
</gene>
<evidence type="ECO:0000313" key="1">
    <source>
        <dbReference type="EMBL" id="SFE71861.1"/>
    </source>
</evidence>
<keyword evidence="2" id="KW-1185">Reference proteome</keyword>
<dbReference type="AlphaFoldDB" id="A0A1I2CU68"/>
<sequence>MKLSLTIVEISLVFLVVLFNPSVYSQNVTEIQRWAEDLVVEYAADADEDDLILLIEDILDLFNNPININTAEREDLERIFFLSDWQIENILFKRYVNGPYLSIYELQAVEGLDIEIIKNLEPLIYFGSAEPKLSSLKIWGDLFLRGFYTLEKAEGYKPDEEGNIPYLGSPLDFYQRLNIKSNRGIEAGMVAKKDAGEPMFSKGINTFDLFSGYVHYKFQNCWIKEVGIGRYQMSAGQGLAVQTGFPQLKSSFAVTNRNRRPGFRCSLSAAESSGLNGAYLTMGRNNLFISPFFSMNRRDGRNNSDSCFSGFKEDGLHRTKTELEQRHNIQEFITGGRISYYGKQLNLDVGHLNYHLNKALCPNLEPYNKFYFSGTDNQNSWISYVSGFQKCILYGEVAFDDFSHLALYQGMSWNAASGFTLALNYRRIPVRYQAPLAGPMTESSSFSGETGFYTGITWEFPFFTVSSYFDYFKFNWVKYGIDAPSSGFDWMTNIQSGNSERNWHIKFRYKEKPQNTQFNTNENTVFKQQINLIKCQYRQNIAAYWQFTTLLQWQLVRGDTLNEKGNLISQDLKWWNQKENLTITAKWALFNTTDYLSRLYVYEPDVLYSLSVPAYYGKGCRYLMLLNYKATKKVHLWFRWARWHYFDKEEIGSGNQLIRSNKKTNITLQLRIKF</sequence>
<name>A0A1I2CU68_9BACT</name>
<proteinExistence type="predicted"/>